<accession>A0A1E1KNC8</accession>
<keyword evidence="3" id="KW-1185">Reference proteome</keyword>
<dbReference type="InterPro" id="IPR052895">
    <property type="entry name" value="HetReg/Transcr_Mod"/>
</dbReference>
<protein>
    <recommendedName>
        <fullName evidence="1">Heterokaryon incompatibility domain-containing protein</fullName>
    </recommendedName>
</protein>
<evidence type="ECO:0000313" key="3">
    <source>
        <dbReference type="Proteomes" id="UP000178912"/>
    </source>
</evidence>
<evidence type="ECO:0000259" key="1">
    <source>
        <dbReference type="Pfam" id="PF06985"/>
    </source>
</evidence>
<organism evidence="2 3">
    <name type="scientific">Rhynchosporium agropyri</name>
    <dbReference type="NCBI Taxonomy" id="914238"/>
    <lineage>
        <taxon>Eukaryota</taxon>
        <taxon>Fungi</taxon>
        <taxon>Dikarya</taxon>
        <taxon>Ascomycota</taxon>
        <taxon>Pezizomycotina</taxon>
        <taxon>Leotiomycetes</taxon>
        <taxon>Helotiales</taxon>
        <taxon>Ploettnerulaceae</taxon>
        <taxon>Rhynchosporium</taxon>
    </lineage>
</organism>
<name>A0A1E1KNC8_9HELO</name>
<dbReference type="InterPro" id="IPR010730">
    <property type="entry name" value="HET"/>
</dbReference>
<reference evidence="3" key="1">
    <citation type="submission" date="2016-03" db="EMBL/GenBank/DDBJ databases">
        <authorList>
            <person name="Guldener U."/>
        </authorList>
    </citation>
    <scope>NUCLEOTIDE SEQUENCE [LARGE SCALE GENOMIC DNA]</scope>
    <source>
        <strain evidence="3">04CH-RAC-A.6.1</strain>
    </source>
</reference>
<dbReference type="Proteomes" id="UP000178912">
    <property type="component" value="Unassembled WGS sequence"/>
</dbReference>
<dbReference type="Pfam" id="PF06985">
    <property type="entry name" value="HET"/>
    <property type="match status" value="1"/>
</dbReference>
<dbReference type="EMBL" id="FJUX01000041">
    <property type="protein sequence ID" value="CZS99529.1"/>
    <property type="molecule type" value="Genomic_DNA"/>
</dbReference>
<dbReference type="AlphaFoldDB" id="A0A1E1KNC8"/>
<evidence type="ECO:0000313" key="2">
    <source>
        <dbReference type="EMBL" id="CZS99529.1"/>
    </source>
</evidence>
<sequence length="281" mass="32048">MTTTDTNGYQYQALQRDRHEIRLLRLLAADGNAKLKFIPVCDVFHVALRGHPKFVALSYVWGADTDPRMILVGKSPVRVNKNLYDALMVLRLPKEDLVIWIDALCINQADDEEKSWQVKLMADIYQKACKVLAWLGPAESGDDSVMDYLNALGAKAEACGMENGFEPYQAIWQELALQPLEPYDLSPLYARIRRLDGRILVVSNDKLRSLFHYISGWHGHGNLLPLAGIERFFTRPWWGQVWVLQEITLSKDAEFFCGSHRITRRRCSAALIRIVLYAASL</sequence>
<gene>
    <name evidence="2" type="ORF">RAG0_07897</name>
</gene>
<dbReference type="OrthoDB" id="2157530at2759"/>
<dbReference type="PANTHER" id="PTHR24148">
    <property type="entry name" value="ANKYRIN REPEAT DOMAIN-CONTAINING PROTEIN 39 HOMOLOG-RELATED"/>
    <property type="match status" value="1"/>
</dbReference>
<dbReference type="PANTHER" id="PTHR24148:SF73">
    <property type="entry name" value="HET DOMAIN PROTEIN (AFU_ORTHOLOGUE AFUA_8G01020)"/>
    <property type="match status" value="1"/>
</dbReference>
<proteinExistence type="predicted"/>
<feature type="domain" description="Heterokaryon incompatibility" evidence="1">
    <location>
        <begin position="54"/>
        <end position="246"/>
    </location>
</feature>